<comment type="caution">
    <text evidence="2">The sequence shown here is derived from an EMBL/GenBank/DDBJ whole genome shotgun (WGS) entry which is preliminary data.</text>
</comment>
<protein>
    <submittedName>
        <fullName evidence="2">Uncharacterized protein</fullName>
    </submittedName>
</protein>
<keyword evidence="3" id="KW-1185">Reference proteome</keyword>
<reference evidence="2" key="1">
    <citation type="submission" date="2023-03" db="EMBL/GenBank/DDBJ databases">
        <title>Massive genome expansion in bonnet fungi (Mycena s.s.) driven by repeated elements and novel gene families across ecological guilds.</title>
        <authorList>
            <consortium name="Lawrence Berkeley National Laboratory"/>
            <person name="Harder C.B."/>
            <person name="Miyauchi S."/>
            <person name="Viragh M."/>
            <person name="Kuo A."/>
            <person name="Thoen E."/>
            <person name="Andreopoulos B."/>
            <person name="Lu D."/>
            <person name="Skrede I."/>
            <person name="Drula E."/>
            <person name="Henrissat B."/>
            <person name="Morin E."/>
            <person name="Kohler A."/>
            <person name="Barry K."/>
            <person name="LaButti K."/>
            <person name="Morin E."/>
            <person name="Salamov A."/>
            <person name="Lipzen A."/>
            <person name="Mereny Z."/>
            <person name="Hegedus B."/>
            <person name="Baldrian P."/>
            <person name="Stursova M."/>
            <person name="Weitz H."/>
            <person name="Taylor A."/>
            <person name="Grigoriev I.V."/>
            <person name="Nagy L.G."/>
            <person name="Martin F."/>
            <person name="Kauserud H."/>
        </authorList>
    </citation>
    <scope>NUCLEOTIDE SEQUENCE</scope>
    <source>
        <strain evidence="2">9144</strain>
    </source>
</reference>
<dbReference type="Proteomes" id="UP001219525">
    <property type="component" value="Unassembled WGS sequence"/>
</dbReference>
<feature type="region of interest" description="Disordered" evidence="1">
    <location>
        <begin position="803"/>
        <end position="844"/>
    </location>
</feature>
<feature type="compositionally biased region" description="Acidic residues" evidence="1">
    <location>
        <begin position="831"/>
        <end position="840"/>
    </location>
</feature>
<name>A0AAD6VBD9_9AGAR</name>
<sequence length="866" mass="96442">MSQNQILNSLFQAFLADSEQLQRGTVDFAALQQQSASSTGTVPSSAIAASSTPAPALPTPTPAPVLMPTPASELLLNLAQQHRLRLQCQISQQPTVVVVQLLQLTFLPLSLLLFIVEPIILKAGPNNLLPYHYSAPTFDQFSRQMQLLVASNKAIPKINQLYPQFTQWLHQNGLFYRYKLAETTLINDIARRITEDIAQSPMHWESHQPSSQLVGVLGSSVSLPLRLLGLSNRGSPRGDGLMMLRQETHDSSLTVADLVSNRKKYTGFVKSGVVFPAQNERGDIVPDWQPPQCESDEDESADEHNIETDLMKLNMHLLDSGCSTQYVYSCFVIQTGLQQSKPNSLLFATACPNLTAVTPFSFRITGELWAEEFVPEPERYQNIFDTGELTRNVFAKASIGSSNSILAIKGQSIQEVAANYLAFATQCAVQGDYTPILATDRAFLITRPDGTVLSTGSGVEREASFITFQHFAGNPGAWLCPQSDGQYSIATTTTPSFTTSEEHLVSSQVFGFFTSIMLLHGAAPAPIGPAVLQLLANNCDLRLLDRSFVREWHPELGDDLNNWIAIGPDGNISRYQSHFATFHDMELAPIQSRDPSQHRCLAYEMLYSALIGTQLPSHIEWLAFHAGLDMRCVNEFNFMEVGRFGLKMPWLTDFFSCRWFGHIQEGPQHSSILRDPEGSAALLAWSNPLARALLDGHFKIQRAKEEIKRLNIEIRRFVTYMWDEKVFLLKKEAELTVEDPDLAFFVRRYRNQRGRFDEIHMSRLRAMKMKLGTSFIGTLEPEVHITPAVSEEAQAREVVVEDGGADGADQTSECDEGSEDEWVDKDKWVESDESGDEDFGEDARGEELAEVMEGVALLSIDKDAVV</sequence>
<organism evidence="2 3">
    <name type="scientific">Mycena pura</name>
    <dbReference type="NCBI Taxonomy" id="153505"/>
    <lineage>
        <taxon>Eukaryota</taxon>
        <taxon>Fungi</taxon>
        <taxon>Dikarya</taxon>
        <taxon>Basidiomycota</taxon>
        <taxon>Agaricomycotina</taxon>
        <taxon>Agaricomycetes</taxon>
        <taxon>Agaricomycetidae</taxon>
        <taxon>Agaricales</taxon>
        <taxon>Marasmiineae</taxon>
        <taxon>Mycenaceae</taxon>
        <taxon>Mycena</taxon>
    </lineage>
</organism>
<feature type="compositionally biased region" description="Acidic residues" evidence="1">
    <location>
        <begin position="812"/>
        <end position="823"/>
    </location>
</feature>
<dbReference type="EMBL" id="JARJCW010000040">
    <property type="protein sequence ID" value="KAJ7206409.1"/>
    <property type="molecule type" value="Genomic_DNA"/>
</dbReference>
<accession>A0AAD6VBD9</accession>
<proteinExistence type="predicted"/>
<dbReference type="AlphaFoldDB" id="A0AAD6VBD9"/>
<gene>
    <name evidence="2" type="ORF">GGX14DRAFT_643658</name>
</gene>
<evidence type="ECO:0000313" key="2">
    <source>
        <dbReference type="EMBL" id="KAJ7206409.1"/>
    </source>
</evidence>
<evidence type="ECO:0000313" key="3">
    <source>
        <dbReference type="Proteomes" id="UP001219525"/>
    </source>
</evidence>
<evidence type="ECO:0000256" key="1">
    <source>
        <dbReference type="SAM" id="MobiDB-lite"/>
    </source>
</evidence>